<proteinExistence type="predicted"/>
<protein>
    <submittedName>
        <fullName evidence="1">Uncharacterized protein</fullName>
    </submittedName>
</protein>
<accession>G2DYJ0</accession>
<organism evidence="1 2">
    <name type="scientific">Thiorhodococcus drewsii AZ1</name>
    <dbReference type="NCBI Taxonomy" id="765913"/>
    <lineage>
        <taxon>Bacteria</taxon>
        <taxon>Pseudomonadati</taxon>
        <taxon>Pseudomonadota</taxon>
        <taxon>Gammaproteobacteria</taxon>
        <taxon>Chromatiales</taxon>
        <taxon>Chromatiaceae</taxon>
        <taxon>Thiorhodococcus</taxon>
    </lineage>
</organism>
<gene>
    <name evidence="1" type="ORF">ThidrDRAFT_1102</name>
</gene>
<name>G2DYJ0_9GAMM</name>
<dbReference type="Proteomes" id="UP000004200">
    <property type="component" value="Unassembled WGS sequence"/>
</dbReference>
<keyword evidence="2" id="KW-1185">Reference proteome</keyword>
<comment type="caution">
    <text evidence="1">The sequence shown here is derived from an EMBL/GenBank/DDBJ whole genome shotgun (WGS) entry which is preliminary data.</text>
</comment>
<evidence type="ECO:0000313" key="1">
    <source>
        <dbReference type="EMBL" id="EGV32617.1"/>
    </source>
</evidence>
<dbReference type="AlphaFoldDB" id="G2DYJ0"/>
<dbReference type="EMBL" id="AFWT01000006">
    <property type="protein sequence ID" value="EGV32617.1"/>
    <property type="molecule type" value="Genomic_DNA"/>
</dbReference>
<evidence type="ECO:0000313" key="2">
    <source>
        <dbReference type="Proteomes" id="UP000004200"/>
    </source>
</evidence>
<reference evidence="1 2" key="1">
    <citation type="submission" date="2011-06" db="EMBL/GenBank/DDBJ databases">
        <title>The draft genome of Thiorhodococcus drewsii AZ1.</title>
        <authorList>
            <consortium name="US DOE Joint Genome Institute (JGI-PGF)"/>
            <person name="Lucas S."/>
            <person name="Han J."/>
            <person name="Lapidus A."/>
            <person name="Cheng J.-F."/>
            <person name="Goodwin L."/>
            <person name="Pitluck S."/>
            <person name="Peters L."/>
            <person name="Land M.L."/>
            <person name="Hauser L."/>
            <person name="Vogl K."/>
            <person name="Liu Z."/>
            <person name="Imhoff J."/>
            <person name="Thiel V."/>
            <person name="Frigaard N.-U."/>
            <person name="Bryant D.A."/>
            <person name="Woyke T.J."/>
        </authorList>
    </citation>
    <scope>NUCLEOTIDE SEQUENCE [LARGE SCALE GENOMIC DNA]</scope>
    <source>
        <strain evidence="1 2">AZ1</strain>
    </source>
</reference>
<sequence length="62" mass="7076">MFQSLFYWISRCGGVSFLKPSTSLWSFNPCSIGLAVAAETTEVVEVAWNRFQSLFYWISRCG</sequence>